<dbReference type="PANTHER" id="PTHR33928:SF2">
    <property type="entry name" value="PECTATE LYASE SUPERFAMILY PROTEIN DOMAIN-CONTAINING PROTEIN-RELATED"/>
    <property type="match status" value="1"/>
</dbReference>
<comment type="caution">
    <text evidence="2">The sequence shown here is derived from an EMBL/GenBank/DDBJ whole genome shotgun (WGS) entry which is preliminary data.</text>
</comment>
<evidence type="ECO:0000259" key="1">
    <source>
        <dbReference type="Pfam" id="PF12708"/>
    </source>
</evidence>
<dbReference type="GO" id="GO:0004650">
    <property type="term" value="F:polygalacturonase activity"/>
    <property type="evidence" value="ECO:0007669"/>
    <property type="project" value="InterPro"/>
</dbReference>
<sequence>MAGANATDSLGLSRTRKDPFWLEAIKHQGIAPFHPNASHYSVFRNVKDYGAKGDGVADDTEAINLALSSGGRCGEGKCSSSTVSPALVYIPAGEDIRKYLISRPIIAWYYSQLIGDAKQPPTLLAAASFEGMAVIDADPYIPGGGAVYGVWNWGWTFQGVSINNCQIGFDLQIGGTTAAAQGVGSEAIIDVEVRDTPIFIRTSVSSQGQLRGSLVLNNIELNNVKTAVGVASGDVLLQGGKHKIIDTWAQGNIYSTSVYHKFVQAEVASPYKPASLLDKHGRIVSKMHPQYEDINVDRFLSARDHGCKGDGHTDETQALQTLLNKAVNENKLVFIDAGVYVITDTLKVPAGSRVVGEAWSVISGKGKKFQDPNEPRVMVQVGGKGSIGTVEISDIMFSTIGPAGGAIVIEWNIRDPVGQPASCGMWDSHIRLGGAAGTDLDFAHCPKGSADDACMASFLALHLTRHCSAYLEGTWVWLADHDLDVPGEDQITLFSGRGILSESQGPVWMIGTGCQSRADLPGRWRLTLHHTAEHHVLYQYNLYEAKDHYMGLIQTESPYFQPSPAAPHPFLPSEKYNDPSFESLTSSWALYVQKSQRITIFGAGLYSFFNNYSQACLDTKTCQSQIANIDTGSSVRIYGLSTVGATFQLSINHVGLINQADNQNGFQETATAFLTEP</sequence>
<dbReference type="InterPro" id="IPR024535">
    <property type="entry name" value="RHGA/B-epi-like_pectate_lyase"/>
</dbReference>
<dbReference type="CDD" id="cd23668">
    <property type="entry name" value="GH55_beta13glucanase-like"/>
    <property type="match status" value="1"/>
</dbReference>
<protein>
    <submittedName>
        <fullName evidence="2">Glycoside hydrolase family 55 protein</fullName>
    </submittedName>
</protein>
<dbReference type="InterPro" id="IPR012334">
    <property type="entry name" value="Pectin_lyas_fold"/>
</dbReference>
<dbReference type="Gene3D" id="2.160.20.10">
    <property type="entry name" value="Single-stranded right-handed beta-helix, Pectin lyase-like"/>
    <property type="match status" value="3"/>
</dbReference>
<name>A0A9P6A8Q9_PLEER</name>
<dbReference type="Pfam" id="PF12708">
    <property type="entry name" value="Pect-lyase_RHGA_epim"/>
    <property type="match status" value="2"/>
</dbReference>
<feature type="domain" description="Rhamnogalacturonase A/B/Epimerase-like pectate lyase" evidence="1">
    <location>
        <begin position="299"/>
        <end position="359"/>
    </location>
</feature>
<dbReference type="SUPFAM" id="SSF51126">
    <property type="entry name" value="Pectin lyase-like"/>
    <property type="match status" value="2"/>
</dbReference>
<evidence type="ECO:0000313" key="3">
    <source>
        <dbReference type="Proteomes" id="UP000807025"/>
    </source>
</evidence>
<proteinExistence type="predicted"/>
<dbReference type="AlphaFoldDB" id="A0A9P6A8Q9"/>
<feature type="domain" description="Rhamnogalacturonase A/B/Epimerase-like pectate lyase" evidence="1">
    <location>
        <begin position="43"/>
        <end position="143"/>
    </location>
</feature>
<dbReference type="Proteomes" id="UP000807025">
    <property type="component" value="Unassembled WGS sequence"/>
</dbReference>
<reference evidence="2" key="1">
    <citation type="submission" date="2020-11" db="EMBL/GenBank/DDBJ databases">
        <authorList>
            <consortium name="DOE Joint Genome Institute"/>
            <person name="Ahrendt S."/>
            <person name="Riley R."/>
            <person name="Andreopoulos W."/>
            <person name="Labutti K."/>
            <person name="Pangilinan J."/>
            <person name="Ruiz-Duenas F.J."/>
            <person name="Barrasa J.M."/>
            <person name="Sanchez-Garcia M."/>
            <person name="Camarero S."/>
            <person name="Miyauchi S."/>
            <person name="Serrano A."/>
            <person name="Linde D."/>
            <person name="Babiker R."/>
            <person name="Drula E."/>
            <person name="Ayuso-Fernandez I."/>
            <person name="Pacheco R."/>
            <person name="Padilla G."/>
            <person name="Ferreira P."/>
            <person name="Barriuso J."/>
            <person name="Kellner H."/>
            <person name="Castanera R."/>
            <person name="Alfaro M."/>
            <person name="Ramirez L."/>
            <person name="Pisabarro A.G."/>
            <person name="Kuo A."/>
            <person name="Tritt A."/>
            <person name="Lipzen A."/>
            <person name="He G."/>
            <person name="Yan M."/>
            <person name="Ng V."/>
            <person name="Cullen D."/>
            <person name="Martin F."/>
            <person name="Rosso M.-N."/>
            <person name="Henrissat B."/>
            <person name="Hibbett D."/>
            <person name="Martinez A.T."/>
            <person name="Grigoriev I.V."/>
        </authorList>
    </citation>
    <scope>NUCLEOTIDE SEQUENCE</scope>
    <source>
        <strain evidence="2">ATCC 90797</strain>
    </source>
</reference>
<evidence type="ECO:0000313" key="2">
    <source>
        <dbReference type="EMBL" id="KAF9501223.1"/>
    </source>
</evidence>
<dbReference type="InterPro" id="IPR039279">
    <property type="entry name" value="QRT3-like"/>
</dbReference>
<dbReference type="OrthoDB" id="1046782at2759"/>
<keyword evidence="3" id="KW-1185">Reference proteome</keyword>
<keyword evidence="2" id="KW-0378">Hydrolase</keyword>
<dbReference type="EMBL" id="MU154524">
    <property type="protein sequence ID" value="KAF9501223.1"/>
    <property type="molecule type" value="Genomic_DNA"/>
</dbReference>
<accession>A0A9P6A8Q9</accession>
<gene>
    <name evidence="2" type="ORF">BDN71DRAFT_1501508</name>
</gene>
<dbReference type="InterPro" id="IPR011050">
    <property type="entry name" value="Pectin_lyase_fold/virulence"/>
</dbReference>
<organism evidence="2 3">
    <name type="scientific">Pleurotus eryngii</name>
    <name type="common">Boletus of the steppes</name>
    <dbReference type="NCBI Taxonomy" id="5323"/>
    <lineage>
        <taxon>Eukaryota</taxon>
        <taxon>Fungi</taxon>
        <taxon>Dikarya</taxon>
        <taxon>Basidiomycota</taxon>
        <taxon>Agaricomycotina</taxon>
        <taxon>Agaricomycetes</taxon>
        <taxon>Agaricomycetidae</taxon>
        <taxon>Agaricales</taxon>
        <taxon>Pleurotineae</taxon>
        <taxon>Pleurotaceae</taxon>
        <taxon>Pleurotus</taxon>
    </lineage>
</organism>
<dbReference type="PANTHER" id="PTHR33928">
    <property type="entry name" value="POLYGALACTURONASE QRT3"/>
    <property type="match status" value="1"/>
</dbReference>